<evidence type="ECO:0000256" key="4">
    <source>
        <dbReference type="ARBA" id="ARBA00022679"/>
    </source>
</evidence>
<evidence type="ECO:0000256" key="5">
    <source>
        <dbReference type="ARBA" id="ARBA00022898"/>
    </source>
</evidence>
<sequence>MTNLLPNYGRLPFALVKGENTTLTDDVGNDYLDFTSGIGVMNMGYSFEDGKNAVKAQLDVLSHMSNLYQNPLQEEVAEKLSYGGTYKAFFCNSGTEANEAAIKLVRLIKPGKKILAMNNGFHGRTFGAMSATMQEKIQAGFAPLVPDFTSCDYNDVTSLDKAVKTGNIAAIMVECIQGEGGVLPMTQEFADALKTYQSQGILLVVDEVQTGIGRTGTLFAFEQFGLQPDIFTAAKALGNGIPTGAMLTLDKYAEIFSAGKHGSTFGGNPLAMAQANAVLSNLTEEFLTEVRQKSNIFLTELSKSLSNKASVKKIQGIGLMIGIVLADETKLSEDLSKLREQGLLALSAGHDVIRLLPPLVMSEQQLSAGIKILEEVL</sequence>
<dbReference type="InterPro" id="IPR015424">
    <property type="entry name" value="PyrdxlP-dep_Trfase"/>
</dbReference>
<accession>A0ABV9JEC2</accession>
<dbReference type="SUPFAM" id="SSF53383">
    <property type="entry name" value="PLP-dependent transferases"/>
    <property type="match status" value="1"/>
</dbReference>
<name>A0ABV9JEC2_9LACT</name>
<dbReference type="PROSITE" id="PS00600">
    <property type="entry name" value="AA_TRANSFER_CLASS_3"/>
    <property type="match status" value="1"/>
</dbReference>
<dbReference type="PANTHER" id="PTHR11986:SF79">
    <property type="entry name" value="ACETYLORNITHINE AMINOTRANSFERASE, MITOCHONDRIAL"/>
    <property type="match status" value="1"/>
</dbReference>
<reference evidence="9" key="1">
    <citation type="journal article" date="2019" name="Int. J. Syst. Evol. Microbiol.">
        <title>The Global Catalogue of Microorganisms (GCM) 10K type strain sequencing project: providing services to taxonomists for standard genome sequencing and annotation.</title>
        <authorList>
            <consortium name="The Broad Institute Genomics Platform"/>
            <consortium name="The Broad Institute Genome Sequencing Center for Infectious Disease"/>
            <person name="Wu L."/>
            <person name="Ma J."/>
        </authorList>
    </citation>
    <scope>NUCLEOTIDE SEQUENCE [LARGE SCALE GENOMIC DNA]</scope>
    <source>
        <strain evidence="9">CCUG 63287</strain>
    </source>
</reference>
<dbReference type="PANTHER" id="PTHR11986">
    <property type="entry name" value="AMINOTRANSFERASE CLASS III"/>
    <property type="match status" value="1"/>
</dbReference>
<evidence type="ECO:0000313" key="9">
    <source>
        <dbReference type="Proteomes" id="UP001595987"/>
    </source>
</evidence>
<dbReference type="InterPro" id="IPR050103">
    <property type="entry name" value="Class-III_PLP-dep_AT"/>
</dbReference>
<proteinExistence type="inferred from homology"/>
<dbReference type="InterPro" id="IPR049704">
    <property type="entry name" value="Aminotrans_3_PPA_site"/>
</dbReference>
<dbReference type="GO" id="GO:0003992">
    <property type="term" value="F:N2-acetyl-L-ornithine:2-oxoglutarate 5-aminotransferase activity"/>
    <property type="evidence" value="ECO:0007669"/>
    <property type="project" value="UniProtKB-EC"/>
</dbReference>
<dbReference type="Gene3D" id="3.90.1150.10">
    <property type="entry name" value="Aspartate Aminotransferase, domain 1"/>
    <property type="match status" value="1"/>
</dbReference>
<dbReference type="Proteomes" id="UP001595987">
    <property type="component" value="Unassembled WGS sequence"/>
</dbReference>
<keyword evidence="2 8" id="KW-0032">Aminotransferase</keyword>
<dbReference type="InterPro" id="IPR004636">
    <property type="entry name" value="AcOrn/SuccOrn_fam"/>
</dbReference>
<dbReference type="CDD" id="cd00610">
    <property type="entry name" value="OAT_like"/>
    <property type="match status" value="1"/>
</dbReference>
<dbReference type="Pfam" id="PF00202">
    <property type="entry name" value="Aminotran_3"/>
    <property type="match status" value="1"/>
</dbReference>
<dbReference type="NCBIfam" id="TIGR00707">
    <property type="entry name" value="argD"/>
    <property type="match status" value="1"/>
</dbReference>
<keyword evidence="5 7" id="KW-0663">Pyridoxal phosphate</keyword>
<organism evidence="8 9">
    <name type="scientific">Lactococcus nasutitermitis</name>
    <dbReference type="NCBI Taxonomy" id="1652957"/>
    <lineage>
        <taxon>Bacteria</taxon>
        <taxon>Bacillati</taxon>
        <taxon>Bacillota</taxon>
        <taxon>Bacilli</taxon>
        <taxon>Lactobacillales</taxon>
        <taxon>Streptococcaceae</taxon>
        <taxon>Lactococcus</taxon>
    </lineage>
</organism>
<keyword evidence="9" id="KW-1185">Reference proteome</keyword>
<dbReference type="NCBIfam" id="NF002325">
    <property type="entry name" value="PRK01278.1"/>
    <property type="match status" value="1"/>
</dbReference>
<protein>
    <submittedName>
        <fullName evidence="8">Acetylornithine transaminase</fullName>
        <ecNumber evidence="8">2.6.1.11</ecNumber>
    </submittedName>
</protein>
<evidence type="ECO:0000256" key="7">
    <source>
        <dbReference type="RuleBase" id="RU003560"/>
    </source>
</evidence>
<keyword evidence="3" id="KW-0028">Amino-acid biosynthesis</keyword>
<evidence type="ECO:0000256" key="6">
    <source>
        <dbReference type="ARBA" id="ARBA00029440"/>
    </source>
</evidence>
<dbReference type="InterPro" id="IPR005814">
    <property type="entry name" value="Aminotrans_3"/>
</dbReference>
<dbReference type="NCBIfam" id="NF002797">
    <property type="entry name" value="PRK02936.1"/>
    <property type="match status" value="1"/>
</dbReference>
<dbReference type="RefSeq" id="WP_213533039.1">
    <property type="nucleotide sequence ID" value="NZ_BOVQ01000001.1"/>
</dbReference>
<evidence type="ECO:0000256" key="1">
    <source>
        <dbReference type="ARBA" id="ARBA00001933"/>
    </source>
</evidence>
<comment type="similarity">
    <text evidence="7">Belongs to the class-III pyridoxal-phosphate-dependent aminotransferase family.</text>
</comment>
<comment type="caution">
    <text evidence="8">The sequence shown here is derived from an EMBL/GenBank/DDBJ whole genome shotgun (WGS) entry which is preliminary data.</text>
</comment>
<keyword evidence="4 8" id="KW-0808">Transferase</keyword>
<evidence type="ECO:0000256" key="3">
    <source>
        <dbReference type="ARBA" id="ARBA00022605"/>
    </source>
</evidence>
<gene>
    <name evidence="8" type="ORF">ACFO26_07620</name>
</gene>
<dbReference type="InterPro" id="IPR015422">
    <property type="entry name" value="PyrdxlP-dep_Trfase_small"/>
</dbReference>
<dbReference type="Gene3D" id="3.40.640.10">
    <property type="entry name" value="Type I PLP-dependent aspartate aminotransferase-like (Major domain)"/>
    <property type="match status" value="1"/>
</dbReference>
<comment type="cofactor">
    <cofactor evidence="1">
        <name>pyridoxal 5'-phosphate</name>
        <dbReference type="ChEBI" id="CHEBI:597326"/>
    </cofactor>
</comment>
<dbReference type="EC" id="2.6.1.11" evidence="8"/>
<evidence type="ECO:0000256" key="2">
    <source>
        <dbReference type="ARBA" id="ARBA00022576"/>
    </source>
</evidence>
<comment type="pathway">
    <text evidence="6">Amino-acid biosynthesis.</text>
</comment>
<dbReference type="InterPro" id="IPR015421">
    <property type="entry name" value="PyrdxlP-dep_Trfase_major"/>
</dbReference>
<dbReference type="PIRSF" id="PIRSF000521">
    <property type="entry name" value="Transaminase_4ab_Lys_Orn"/>
    <property type="match status" value="1"/>
</dbReference>
<evidence type="ECO:0000313" key="8">
    <source>
        <dbReference type="EMBL" id="MFC4652776.1"/>
    </source>
</evidence>
<dbReference type="EMBL" id="JBHSGD010000005">
    <property type="protein sequence ID" value="MFC4652776.1"/>
    <property type="molecule type" value="Genomic_DNA"/>
</dbReference>